<dbReference type="Proteomes" id="UP000216101">
    <property type="component" value="Unassembled WGS sequence"/>
</dbReference>
<accession>A0A266QBX2</accession>
<proteinExistence type="predicted"/>
<evidence type="ECO:0000313" key="2">
    <source>
        <dbReference type="Proteomes" id="UP000216101"/>
    </source>
</evidence>
<reference evidence="2" key="1">
    <citation type="submission" date="2017-05" db="EMBL/GenBank/DDBJ databases">
        <authorList>
            <person name="Barney B.M."/>
        </authorList>
    </citation>
    <scope>NUCLEOTIDE SEQUENCE [LARGE SCALE GENOMIC DNA]</scope>
    <source>
        <strain evidence="2">PSBB022</strain>
    </source>
</reference>
<comment type="caution">
    <text evidence="1">The sequence shown here is derived from an EMBL/GenBank/DDBJ whole genome shotgun (WGS) entry which is preliminary data.</text>
</comment>
<keyword evidence="2" id="KW-1185">Reference proteome</keyword>
<evidence type="ECO:0000313" key="1">
    <source>
        <dbReference type="EMBL" id="OZY87383.1"/>
    </source>
</evidence>
<gene>
    <name evidence="1" type="ORF">CBP51_10500</name>
</gene>
<organism evidence="1 2">
    <name type="scientific">Cellvibrio mixtus</name>
    <dbReference type="NCBI Taxonomy" id="39650"/>
    <lineage>
        <taxon>Bacteria</taxon>
        <taxon>Pseudomonadati</taxon>
        <taxon>Pseudomonadota</taxon>
        <taxon>Gammaproteobacteria</taxon>
        <taxon>Cellvibrionales</taxon>
        <taxon>Cellvibrionaceae</taxon>
        <taxon>Cellvibrio</taxon>
    </lineage>
</organism>
<dbReference type="EMBL" id="NHNI01000001">
    <property type="protein sequence ID" value="OZY87383.1"/>
    <property type="molecule type" value="Genomic_DNA"/>
</dbReference>
<dbReference type="AlphaFoldDB" id="A0A266QBX2"/>
<protein>
    <submittedName>
        <fullName evidence="1">Uncharacterized protein</fullName>
    </submittedName>
</protein>
<name>A0A266QBX2_9GAMM</name>
<sequence>MHATYFYFAGGFGWARGECEGLFSFRRDWFSGKYAGFIKRFGFVGDFCGVSHKRIPQSAVGFAGTG</sequence>